<organism evidence="2 3">
    <name type="scientific">Lolium multiflorum</name>
    <name type="common">Italian ryegrass</name>
    <name type="synonym">Lolium perenne subsp. multiflorum</name>
    <dbReference type="NCBI Taxonomy" id="4521"/>
    <lineage>
        <taxon>Eukaryota</taxon>
        <taxon>Viridiplantae</taxon>
        <taxon>Streptophyta</taxon>
        <taxon>Embryophyta</taxon>
        <taxon>Tracheophyta</taxon>
        <taxon>Spermatophyta</taxon>
        <taxon>Magnoliopsida</taxon>
        <taxon>Liliopsida</taxon>
        <taxon>Poales</taxon>
        <taxon>Poaceae</taxon>
        <taxon>BOP clade</taxon>
        <taxon>Pooideae</taxon>
        <taxon>Poodae</taxon>
        <taxon>Poeae</taxon>
        <taxon>Poeae Chloroplast Group 2 (Poeae type)</taxon>
        <taxon>Loliodinae</taxon>
        <taxon>Loliinae</taxon>
        <taxon>Lolium</taxon>
    </lineage>
</organism>
<comment type="caution">
    <text evidence="2">The sequence shown here is derived from an EMBL/GenBank/DDBJ whole genome shotgun (WGS) entry which is preliminary data.</text>
</comment>
<sequence>MRDQFGILPKKRMIGYSKPYPNDYDLIPLPPKYRLPDFTKFSGSEGTSSIEHVSRYLAQLGMVSASDELRVRFFSQSLTGPTFGWYTSLLPDSIRTWKQLEEQFHVQYHSEAKKAGIADLTQVRQREERRYPSTSRGSGPSGTDVIRFAYLRRAVELAIAGLSAPLKDVTFQADYNSLAHMVQRLTSYEQRHPELYQDKFKRVALIEMEEDDDSVGDQEVAVAEWTRGQSPCPASLVKENDLKTNVTIGQGFNCSVIRTWGWISSRMVSRSKQQGARIEPGGVRQPLHVKLLGSKKGFAGPAEPSWCIDSLCDPIYGPSLPSSSPSPWALLSAASSSVLPGRQGGPSLSSSSSSAVVVAGRVAEVPAKAPLAAARRREVLLLLFFLLHLLGGGEIAPERSSSLSSSDSPSARKRRSLPVGRGLVILGPDGEVVAGLVPVLDGAANVGRVGLHRVPLRSRLPERGGLDGKA</sequence>
<dbReference type="PANTHER" id="PTHR33223">
    <property type="entry name" value="CCHC-TYPE DOMAIN-CONTAINING PROTEIN"/>
    <property type="match status" value="1"/>
</dbReference>
<gene>
    <name evidence="2" type="ORF">QYE76_063366</name>
</gene>
<evidence type="ECO:0000259" key="1">
    <source>
        <dbReference type="Pfam" id="PF03732"/>
    </source>
</evidence>
<dbReference type="InterPro" id="IPR005162">
    <property type="entry name" value="Retrotrans_gag_dom"/>
</dbReference>
<feature type="domain" description="Retrotransposon gag" evidence="1">
    <location>
        <begin position="72"/>
        <end position="127"/>
    </location>
</feature>
<dbReference type="Proteomes" id="UP001231189">
    <property type="component" value="Unassembled WGS sequence"/>
</dbReference>
<name>A0AAD8S4E9_LOLMU</name>
<reference evidence="2" key="1">
    <citation type="submission" date="2023-07" db="EMBL/GenBank/DDBJ databases">
        <title>A chromosome-level genome assembly of Lolium multiflorum.</title>
        <authorList>
            <person name="Chen Y."/>
            <person name="Copetti D."/>
            <person name="Kolliker R."/>
            <person name="Studer B."/>
        </authorList>
    </citation>
    <scope>NUCLEOTIDE SEQUENCE</scope>
    <source>
        <strain evidence="2">02402/16</strain>
        <tissue evidence="2">Leaf</tissue>
    </source>
</reference>
<evidence type="ECO:0000313" key="2">
    <source>
        <dbReference type="EMBL" id="KAK1645561.1"/>
    </source>
</evidence>
<dbReference type="AlphaFoldDB" id="A0AAD8S4E9"/>
<accession>A0AAD8S4E9</accession>
<dbReference type="Pfam" id="PF03732">
    <property type="entry name" value="Retrotrans_gag"/>
    <property type="match status" value="1"/>
</dbReference>
<dbReference type="EMBL" id="JAUUTY010000004">
    <property type="protein sequence ID" value="KAK1645561.1"/>
    <property type="molecule type" value="Genomic_DNA"/>
</dbReference>
<keyword evidence="3" id="KW-1185">Reference proteome</keyword>
<protein>
    <recommendedName>
        <fullName evidence="1">Retrotransposon gag domain-containing protein</fullName>
    </recommendedName>
</protein>
<proteinExistence type="predicted"/>
<dbReference type="PANTHER" id="PTHR33223:SF10">
    <property type="entry name" value="AMINOTRANSFERASE-LIKE PLANT MOBILE DOMAIN-CONTAINING PROTEIN"/>
    <property type="match status" value="1"/>
</dbReference>
<evidence type="ECO:0000313" key="3">
    <source>
        <dbReference type="Proteomes" id="UP001231189"/>
    </source>
</evidence>